<sequence>MRPFRSVFETMISRSSKNLSTFVTLECVDMYPFPVEQF</sequence>
<dbReference type="AlphaFoldDB" id="A0A3B0U105"/>
<reference evidence="1" key="1">
    <citation type="submission" date="2018-06" db="EMBL/GenBank/DDBJ databases">
        <authorList>
            <person name="Zhirakovskaya E."/>
        </authorList>
    </citation>
    <scope>NUCLEOTIDE SEQUENCE</scope>
</reference>
<accession>A0A3B0U105</accession>
<evidence type="ECO:0000313" key="1">
    <source>
        <dbReference type="EMBL" id="VAW19377.1"/>
    </source>
</evidence>
<proteinExistence type="predicted"/>
<protein>
    <submittedName>
        <fullName evidence="1">Uncharacterized protein</fullName>
    </submittedName>
</protein>
<name>A0A3B0U105_9ZZZZ</name>
<organism evidence="1">
    <name type="scientific">hydrothermal vent metagenome</name>
    <dbReference type="NCBI Taxonomy" id="652676"/>
    <lineage>
        <taxon>unclassified sequences</taxon>
        <taxon>metagenomes</taxon>
        <taxon>ecological metagenomes</taxon>
    </lineage>
</organism>
<dbReference type="EMBL" id="UOEQ01000215">
    <property type="protein sequence ID" value="VAW19377.1"/>
    <property type="molecule type" value="Genomic_DNA"/>
</dbReference>
<gene>
    <name evidence="1" type="ORF">MNBD_ALPHA11-2009</name>
</gene>